<keyword evidence="1" id="KW-1133">Transmembrane helix</keyword>
<evidence type="ECO:0000313" key="2">
    <source>
        <dbReference type="EMBL" id="GEK91056.1"/>
    </source>
</evidence>
<feature type="transmembrane region" description="Helical" evidence="1">
    <location>
        <begin position="30"/>
        <end position="47"/>
    </location>
</feature>
<feature type="transmembrane region" description="Helical" evidence="1">
    <location>
        <begin position="335"/>
        <end position="357"/>
    </location>
</feature>
<feature type="transmembrane region" description="Helical" evidence="1">
    <location>
        <begin position="377"/>
        <end position="401"/>
    </location>
</feature>
<keyword evidence="1" id="KW-0472">Membrane</keyword>
<gene>
    <name evidence="2" type="primary">tuaE</name>
    <name evidence="2" type="ORF">AKA01nite_06780</name>
</gene>
<dbReference type="PANTHER" id="PTHR37422">
    <property type="entry name" value="TEICHURONIC ACID BIOSYNTHESIS PROTEIN TUAE"/>
    <property type="match status" value="1"/>
</dbReference>
<dbReference type="EMBL" id="BJUY01000005">
    <property type="protein sequence ID" value="GEK91056.1"/>
    <property type="molecule type" value="Genomic_DNA"/>
</dbReference>
<proteinExistence type="predicted"/>
<evidence type="ECO:0000313" key="3">
    <source>
        <dbReference type="Proteomes" id="UP000321662"/>
    </source>
</evidence>
<evidence type="ECO:0000256" key="1">
    <source>
        <dbReference type="SAM" id="Phobius"/>
    </source>
</evidence>
<dbReference type="OrthoDB" id="9255580at2"/>
<feature type="transmembrane region" description="Helical" evidence="1">
    <location>
        <begin position="245"/>
        <end position="266"/>
    </location>
</feature>
<keyword evidence="3" id="KW-1185">Reference proteome</keyword>
<organism evidence="2 3">
    <name type="scientific">Alkalibacterium kapii</name>
    <dbReference type="NCBI Taxonomy" id="426704"/>
    <lineage>
        <taxon>Bacteria</taxon>
        <taxon>Bacillati</taxon>
        <taxon>Bacillota</taxon>
        <taxon>Bacilli</taxon>
        <taxon>Lactobacillales</taxon>
        <taxon>Carnobacteriaceae</taxon>
        <taxon>Alkalibacterium</taxon>
    </lineage>
</organism>
<reference evidence="2 3" key="1">
    <citation type="submission" date="2019-07" db="EMBL/GenBank/DDBJ databases">
        <title>Whole genome shotgun sequence of Alkalibacterium kapii NBRC 103247.</title>
        <authorList>
            <person name="Hosoyama A."/>
            <person name="Uohara A."/>
            <person name="Ohji S."/>
            <person name="Ichikawa N."/>
        </authorList>
    </citation>
    <scope>NUCLEOTIDE SEQUENCE [LARGE SCALE GENOMIC DNA]</scope>
    <source>
        <strain evidence="2 3">NBRC 103247</strain>
    </source>
</reference>
<protein>
    <submittedName>
        <fullName evidence="2">Teichuronic acid biosynthesis protein TuaE</fullName>
    </submittedName>
</protein>
<feature type="transmembrane region" description="Helical" evidence="1">
    <location>
        <begin position="174"/>
        <end position="192"/>
    </location>
</feature>
<comment type="caution">
    <text evidence="2">The sequence shown here is derived from an EMBL/GenBank/DDBJ whole genome shotgun (WGS) entry which is preliminary data.</text>
</comment>
<dbReference type="Proteomes" id="UP000321662">
    <property type="component" value="Unassembled WGS sequence"/>
</dbReference>
<dbReference type="AlphaFoldDB" id="A0A511ASH6"/>
<dbReference type="InterPro" id="IPR051533">
    <property type="entry name" value="WaaL-like"/>
</dbReference>
<dbReference type="RefSeq" id="WP_146923799.1">
    <property type="nucleotide sequence ID" value="NZ_BJUY01000005.1"/>
</dbReference>
<keyword evidence="1" id="KW-0812">Transmembrane</keyword>
<feature type="transmembrane region" description="Helical" evidence="1">
    <location>
        <begin position="59"/>
        <end position="81"/>
    </location>
</feature>
<dbReference type="PANTHER" id="PTHR37422:SF23">
    <property type="entry name" value="TEICHURONIC ACID BIOSYNTHESIS PROTEIN TUAE"/>
    <property type="match status" value="1"/>
</dbReference>
<feature type="transmembrane region" description="Helical" evidence="1">
    <location>
        <begin position="294"/>
        <end position="315"/>
    </location>
</feature>
<feature type="transmembrane region" description="Helical" evidence="1">
    <location>
        <begin position="199"/>
        <end position="216"/>
    </location>
</feature>
<sequence>MKKLTYLLVISVFFGTQMFSVPLGFAELSMYRLTVLVLLMGTVLTFINKDDLSHLNHRISFSYSTVFFFWLFYALVSVLWVENLSRWLYGTFFIAFGTISIYFISTYLSSKRDSKRLIMIVFVMTLMHQLIGWIELLFNTYFWADLNYIDKYNQFDKSITERVPISIFQNINDYATLILFSIFIALIVLFTSKHLLLKFISLFMIGSGSFFIFQAGSRGNQLGLIVGLFALALVKIMDLSISRKIFMTAGVLAGLFVIAVILSPAIRNFTSETISMIIETQFREGYSNRYRVHLILNSLYFLGVTFGFGVGAGNLEHWMTNHAIYEVDARNVHNWFIEILAGYGIVTFVLYTLMYFYMMRKLYNNFKYSNNSYIQKVSWVLLSYLFAFLFSSISSASNIIIEWQWISWGVIIAFIKYSDEHAKIT</sequence>
<name>A0A511ASH6_9LACT</name>
<feature type="transmembrane region" description="Helical" evidence="1">
    <location>
        <begin position="87"/>
        <end position="105"/>
    </location>
</feature>
<accession>A0A511ASH6</accession>
<feature type="transmembrane region" description="Helical" evidence="1">
    <location>
        <begin position="117"/>
        <end position="138"/>
    </location>
</feature>